<dbReference type="InterPro" id="IPR007627">
    <property type="entry name" value="RNA_pol_sigma70_r2"/>
</dbReference>
<dbReference type="InterPro" id="IPR014284">
    <property type="entry name" value="RNA_pol_sigma-70_dom"/>
</dbReference>
<evidence type="ECO:0000259" key="6">
    <source>
        <dbReference type="Pfam" id="PF04542"/>
    </source>
</evidence>
<dbReference type="EMBL" id="SSGD01000147">
    <property type="protein sequence ID" value="TXI51499.1"/>
    <property type="molecule type" value="Genomic_DNA"/>
</dbReference>
<gene>
    <name evidence="8" type="ORF">E6Q54_20305</name>
</gene>
<dbReference type="Pfam" id="PF08281">
    <property type="entry name" value="Sigma70_r4_2"/>
    <property type="match status" value="1"/>
</dbReference>
<dbReference type="InterPro" id="IPR013325">
    <property type="entry name" value="RNA_pol_sigma_r2"/>
</dbReference>
<dbReference type="InterPro" id="IPR039425">
    <property type="entry name" value="RNA_pol_sigma-70-like"/>
</dbReference>
<sequence length="172" mass="19470">MNQALRKTNNRADAEDLLQDTLIHAYTGFRTFEPGSNLKAWMFRIMANQCINTFRKKERRPSEYLADDISDYLLASSAAHISTGLRSTETEVLEALPDGDIRAAVQKLPVAFATTLYYSDVEGYSYREIAEMTGVPIGTVMSRLARGRKQLRTSLIDVADKRGLYRKQRKGK</sequence>
<protein>
    <submittedName>
        <fullName evidence="8">Sigma-70 family RNA polymerase sigma factor</fullName>
    </submittedName>
</protein>
<dbReference type="PANTHER" id="PTHR43133">
    <property type="entry name" value="RNA POLYMERASE ECF-TYPE SIGMA FACTO"/>
    <property type="match status" value="1"/>
</dbReference>
<dbReference type="InterPro" id="IPR013249">
    <property type="entry name" value="RNA_pol_sigma70_r4_t2"/>
</dbReference>
<dbReference type="Pfam" id="PF04542">
    <property type="entry name" value="Sigma70_r2"/>
    <property type="match status" value="1"/>
</dbReference>
<dbReference type="Gene3D" id="1.10.10.10">
    <property type="entry name" value="Winged helix-like DNA-binding domain superfamily/Winged helix DNA-binding domain"/>
    <property type="match status" value="1"/>
</dbReference>
<keyword evidence="3" id="KW-0731">Sigma factor</keyword>
<reference evidence="8 9" key="1">
    <citation type="submission" date="2018-09" db="EMBL/GenBank/DDBJ databases">
        <title>Metagenome Assembled Genomes from an Advanced Water Purification Facility.</title>
        <authorList>
            <person name="Stamps B.W."/>
            <person name="Spear J.R."/>
        </authorList>
    </citation>
    <scope>NUCLEOTIDE SEQUENCE [LARGE SCALE GENOMIC DNA]</scope>
    <source>
        <strain evidence="8">Bin_29_2</strain>
    </source>
</reference>
<comment type="caution">
    <text evidence="8">The sequence shown here is derived from an EMBL/GenBank/DDBJ whole genome shotgun (WGS) entry which is preliminary data.</text>
</comment>
<comment type="similarity">
    <text evidence="1">Belongs to the sigma-70 factor family. ECF subfamily.</text>
</comment>
<dbReference type="CDD" id="cd06171">
    <property type="entry name" value="Sigma70_r4"/>
    <property type="match status" value="1"/>
</dbReference>
<evidence type="ECO:0000259" key="7">
    <source>
        <dbReference type="Pfam" id="PF08281"/>
    </source>
</evidence>
<feature type="domain" description="RNA polymerase sigma-70 region 2" evidence="6">
    <location>
        <begin position="4"/>
        <end position="60"/>
    </location>
</feature>
<proteinExistence type="inferred from homology"/>
<evidence type="ECO:0000313" key="9">
    <source>
        <dbReference type="Proteomes" id="UP000321797"/>
    </source>
</evidence>
<evidence type="ECO:0000313" key="8">
    <source>
        <dbReference type="EMBL" id="TXI51499.1"/>
    </source>
</evidence>
<dbReference type="GO" id="GO:0006352">
    <property type="term" value="P:DNA-templated transcription initiation"/>
    <property type="evidence" value="ECO:0007669"/>
    <property type="project" value="InterPro"/>
</dbReference>
<dbReference type="InterPro" id="IPR036388">
    <property type="entry name" value="WH-like_DNA-bd_sf"/>
</dbReference>
<evidence type="ECO:0000256" key="3">
    <source>
        <dbReference type="ARBA" id="ARBA00023082"/>
    </source>
</evidence>
<evidence type="ECO:0000256" key="1">
    <source>
        <dbReference type="ARBA" id="ARBA00010641"/>
    </source>
</evidence>
<dbReference type="InterPro" id="IPR013324">
    <property type="entry name" value="RNA_pol_sigma_r3/r4-like"/>
</dbReference>
<dbReference type="SUPFAM" id="SSF88659">
    <property type="entry name" value="Sigma3 and sigma4 domains of RNA polymerase sigma factors"/>
    <property type="match status" value="1"/>
</dbReference>
<dbReference type="Proteomes" id="UP000321797">
    <property type="component" value="Unassembled WGS sequence"/>
</dbReference>
<evidence type="ECO:0000256" key="2">
    <source>
        <dbReference type="ARBA" id="ARBA00023015"/>
    </source>
</evidence>
<dbReference type="GO" id="GO:0003677">
    <property type="term" value="F:DNA binding"/>
    <property type="evidence" value="ECO:0007669"/>
    <property type="project" value="UniProtKB-KW"/>
</dbReference>
<dbReference type="SUPFAM" id="SSF88946">
    <property type="entry name" value="Sigma2 domain of RNA polymerase sigma factors"/>
    <property type="match status" value="1"/>
</dbReference>
<organism evidence="8 9">
    <name type="scientific">Mycolicibacter arupensis</name>
    <dbReference type="NCBI Taxonomy" id="342002"/>
    <lineage>
        <taxon>Bacteria</taxon>
        <taxon>Bacillati</taxon>
        <taxon>Actinomycetota</taxon>
        <taxon>Actinomycetes</taxon>
        <taxon>Mycobacteriales</taxon>
        <taxon>Mycobacteriaceae</taxon>
        <taxon>Mycolicibacter</taxon>
    </lineage>
</organism>
<dbReference type="GO" id="GO:0016987">
    <property type="term" value="F:sigma factor activity"/>
    <property type="evidence" value="ECO:0007669"/>
    <property type="project" value="UniProtKB-KW"/>
</dbReference>
<keyword evidence="2" id="KW-0805">Transcription regulation</keyword>
<accession>A0A5C7XPS0</accession>
<name>A0A5C7XPS0_9MYCO</name>
<evidence type="ECO:0000256" key="5">
    <source>
        <dbReference type="ARBA" id="ARBA00023163"/>
    </source>
</evidence>
<keyword evidence="4" id="KW-0238">DNA-binding</keyword>
<dbReference type="AlphaFoldDB" id="A0A5C7XPS0"/>
<feature type="domain" description="RNA polymerase sigma factor 70 region 4 type 2" evidence="7">
    <location>
        <begin position="100"/>
        <end position="151"/>
    </location>
</feature>
<dbReference type="RefSeq" id="WP_276762947.1">
    <property type="nucleotide sequence ID" value="NZ_SSGD01000147.1"/>
</dbReference>
<dbReference type="Gene3D" id="1.10.1740.10">
    <property type="match status" value="1"/>
</dbReference>
<keyword evidence="5" id="KW-0804">Transcription</keyword>
<dbReference type="PANTHER" id="PTHR43133:SF59">
    <property type="entry name" value="ECF RNA POLYMERASE SIGMA FACTOR SIGR"/>
    <property type="match status" value="1"/>
</dbReference>
<evidence type="ECO:0000256" key="4">
    <source>
        <dbReference type="ARBA" id="ARBA00023125"/>
    </source>
</evidence>
<dbReference type="NCBIfam" id="TIGR02937">
    <property type="entry name" value="sigma70-ECF"/>
    <property type="match status" value="1"/>
</dbReference>